<name>A5DF25_PICGU</name>
<keyword evidence="2" id="KW-1185">Reference proteome</keyword>
<dbReference type="KEGG" id="pgu:PGUG_01876"/>
<dbReference type="AlphaFoldDB" id="A5DF25"/>
<dbReference type="Proteomes" id="UP000001997">
    <property type="component" value="Unassembled WGS sequence"/>
</dbReference>
<dbReference type="GeneID" id="5128196"/>
<accession>A5DF25</accession>
<dbReference type="OrthoDB" id="8044437at2759"/>
<dbReference type="RefSeq" id="XP_001486206.2">
    <property type="nucleotide sequence ID" value="XM_001486156.1"/>
</dbReference>
<dbReference type="OMA" id="FRSTCIK"/>
<evidence type="ECO:0000313" key="1">
    <source>
        <dbReference type="EMBL" id="EDK37779.2"/>
    </source>
</evidence>
<dbReference type="VEuPathDB" id="FungiDB:PGUG_01876"/>
<dbReference type="InParanoid" id="A5DF25"/>
<gene>
    <name evidence="1" type="ORF">PGUG_01876</name>
</gene>
<dbReference type="HOGENOM" id="CLU_1011969_0_0_1"/>
<reference evidence="1 2" key="1">
    <citation type="journal article" date="2009" name="Nature">
        <title>Evolution of pathogenicity and sexual reproduction in eight Candida genomes.</title>
        <authorList>
            <person name="Butler G."/>
            <person name="Rasmussen M.D."/>
            <person name="Lin M.F."/>
            <person name="Santos M.A."/>
            <person name="Sakthikumar S."/>
            <person name="Munro C.A."/>
            <person name="Rheinbay E."/>
            <person name="Grabherr M."/>
            <person name="Forche A."/>
            <person name="Reedy J.L."/>
            <person name="Agrafioti I."/>
            <person name="Arnaud M.B."/>
            <person name="Bates S."/>
            <person name="Brown A.J."/>
            <person name="Brunke S."/>
            <person name="Costanzo M.C."/>
            <person name="Fitzpatrick D.A."/>
            <person name="de Groot P.W."/>
            <person name="Harris D."/>
            <person name="Hoyer L.L."/>
            <person name="Hube B."/>
            <person name="Klis F.M."/>
            <person name="Kodira C."/>
            <person name="Lennard N."/>
            <person name="Logue M.E."/>
            <person name="Martin R."/>
            <person name="Neiman A.M."/>
            <person name="Nikolaou E."/>
            <person name="Quail M.A."/>
            <person name="Quinn J."/>
            <person name="Santos M.C."/>
            <person name="Schmitzberger F.F."/>
            <person name="Sherlock G."/>
            <person name="Shah P."/>
            <person name="Silverstein K.A."/>
            <person name="Skrzypek M.S."/>
            <person name="Soll D."/>
            <person name="Staggs R."/>
            <person name="Stansfield I."/>
            <person name="Stumpf M.P."/>
            <person name="Sudbery P.E."/>
            <person name="Srikantha T."/>
            <person name="Zeng Q."/>
            <person name="Berman J."/>
            <person name="Berriman M."/>
            <person name="Heitman J."/>
            <person name="Gow N.A."/>
            <person name="Lorenz M.C."/>
            <person name="Birren B.W."/>
            <person name="Kellis M."/>
            <person name="Cuomo C.A."/>
        </authorList>
    </citation>
    <scope>NUCLEOTIDE SEQUENCE [LARGE SCALE GENOMIC DNA]</scope>
    <source>
        <strain evidence="2">ATCC 6260 / CBS 566 / DSM 6381 / JCM 1539 / NBRC 10279 / NRRL Y-324</strain>
    </source>
</reference>
<protein>
    <submittedName>
        <fullName evidence="1">Uncharacterized protein</fullName>
    </submittedName>
</protein>
<organism evidence="1 2">
    <name type="scientific">Meyerozyma guilliermondii (strain ATCC 6260 / CBS 566 / DSM 6381 / JCM 1539 / NBRC 10279 / NRRL Y-324)</name>
    <name type="common">Yeast</name>
    <name type="synonym">Candida guilliermondii</name>
    <dbReference type="NCBI Taxonomy" id="294746"/>
    <lineage>
        <taxon>Eukaryota</taxon>
        <taxon>Fungi</taxon>
        <taxon>Dikarya</taxon>
        <taxon>Ascomycota</taxon>
        <taxon>Saccharomycotina</taxon>
        <taxon>Pichiomycetes</taxon>
        <taxon>Debaryomycetaceae</taxon>
        <taxon>Meyerozyma</taxon>
    </lineage>
</organism>
<sequence>MQAHSFPKKRAQKTSESHVTCDSDIIILPTLYLSSLLNLLWNSLVRLDSRGWDNLVLILGLGDQDSIGQSLRANSGGSWVLHNLDSDTQNTLSHQHVSDGNVNKVVGWLTRVDHETVRVLLRLGSSSSQFTGDDNLHTLSTSSHGKSQHTVGGSSHWQTVQQLGFQGFGLDSSGQTSLLDSLGVDDNSFRRQLESLDNQGGQLVDSTSLFSQNTLGVGSLDNNLQLGWGLSDLNTGVTLFSQFSGEEFVQLGVEDTISYQLSFLGQNCVNHFLVYERM</sequence>
<dbReference type="EMBL" id="CH408156">
    <property type="protein sequence ID" value="EDK37779.2"/>
    <property type="molecule type" value="Genomic_DNA"/>
</dbReference>
<evidence type="ECO:0000313" key="2">
    <source>
        <dbReference type="Proteomes" id="UP000001997"/>
    </source>
</evidence>
<proteinExistence type="predicted"/>